<name>A0AAV1D4R0_OLDCO</name>
<reference evidence="4" key="1">
    <citation type="submission" date="2023-03" db="EMBL/GenBank/DDBJ databases">
        <authorList>
            <person name="Julca I."/>
        </authorList>
    </citation>
    <scope>NUCLEOTIDE SEQUENCE</scope>
</reference>
<dbReference type="PROSITE" id="PS50172">
    <property type="entry name" value="BRCT"/>
    <property type="match status" value="6"/>
</dbReference>
<dbReference type="InterPro" id="IPR001357">
    <property type="entry name" value="BRCT_dom"/>
</dbReference>
<dbReference type="PANTHER" id="PTHR13561:SF20">
    <property type="entry name" value="DNA TOPOISOMERASE 2-BINDING PROTEIN 1"/>
    <property type="match status" value="1"/>
</dbReference>
<gene>
    <name evidence="4" type="ORF">OLC1_LOCUS12153</name>
</gene>
<evidence type="ECO:0000259" key="3">
    <source>
        <dbReference type="PROSITE" id="PS50172"/>
    </source>
</evidence>
<dbReference type="AlphaFoldDB" id="A0AAV1D4R0"/>
<sequence>MSTKVFKGANVFMSRNLVPPELFDSLHDALKLNGAQVFLCCDPARNSANDYHVISNPDHEKFEDLRSKGCNLLGPQCVLSCAKERRPLPKQGFTCCLAMDGVKLLASGFTVDEKAEIVKLVTAMGGVLQMKTSMDVNFVVAKNVLAGKYKWAATVLKKPIVTINWLHQCWKEHRVVPQESYRVLPFLGLTICVTGIIGDERKQMEKMFLDCYYAPEGDKYKIARKWGHIHIITQKWLEQSVARRVCLNEESYAVLGSSTSKKVVRKVVVNSEDRSLVHSECEPSSATIASDLHSISHLQKAELDIETAISCSISTLRSDPVIPKVDCGPPAAWLQVDSNTDRGVADDSETEENDLYLSDCRILIVGFDASDTRKLVSMVRKGGGSRYMSFNEKLTHIIVGTPTGSEIREIRNIAALGVIFIVKTEWLEDCFHKKKEVPVLRRHIAIDMLLPKDPSCSVKRSFTSTDEKKRAKSCVQPVLPETLVVDGIKSRSDAALEDGKEAGCIRNSKISLMTAGNSLKQQKLSSVDGKSSTQVQKYASREVDHQVSSNVFGGKLFCFSGSFPADQRAEIVEWVNQGGGEVVESQVENVHYIVECHGMVPSDTTNCESKCVSTHWIRSSLMDGCLLDVRSHILYSPLPCQIPFLAFKSFRFCASQYDVKERLLLKNMCFILGVPFVKHLTKNVTHLLCKYAGGEKYDAACKWGIQPVTAEWIYECVKQNKVVSPSPFCPKEATSQDLGGACTMTQYSTEAVQMMSGETVSQIPSQSTSCKTHETQSFTRKNKELSSLSCPIQASQMSSGEHSSQTSSQSQSYRALESSFYTMKNGERSNLSGGNKKAKIFETNKRDLPFESNIIRSIHEETPLEDNRAISGGVDTIMVPSQSQALKSIETESLTMKNGELDNLSGCYKKAKIFEAAKSNLLCESNLVSSIPQVTPSENNQKGSGGVDSIMVPSWSHVFKKVETESLARRSEELHMSSYCRKNPEISGDEKGDMLCESNSVDGVHQVTPTEDDRTTSAAGVTTVVPDVASIIDLLEQTSKIHDQKSPARSGSDRSIFSSDCAVLGQDLAEPQPALAFPNHWVNRFDQMENTPEDVRTGDYDAFTDTQTESQVVSYAQDLSGMQMIIDRVRTRNSMT</sequence>
<dbReference type="GO" id="GO:0007095">
    <property type="term" value="P:mitotic G2 DNA damage checkpoint signaling"/>
    <property type="evidence" value="ECO:0007669"/>
    <property type="project" value="TreeGrafter"/>
</dbReference>
<feature type="domain" description="BRCT" evidence="3">
    <location>
        <begin position="547"/>
        <end position="634"/>
    </location>
</feature>
<evidence type="ECO:0000256" key="2">
    <source>
        <dbReference type="SAM" id="MobiDB-lite"/>
    </source>
</evidence>
<feature type="domain" description="BRCT" evidence="3">
    <location>
        <begin position="229"/>
        <end position="254"/>
    </location>
</feature>
<feature type="compositionally biased region" description="Low complexity" evidence="2">
    <location>
        <begin position="793"/>
        <end position="812"/>
    </location>
</feature>
<dbReference type="Gene3D" id="3.40.50.10190">
    <property type="entry name" value="BRCT domain"/>
    <property type="match status" value="6"/>
</dbReference>
<dbReference type="GO" id="GO:0006270">
    <property type="term" value="P:DNA replication initiation"/>
    <property type="evidence" value="ECO:0007669"/>
    <property type="project" value="TreeGrafter"/>
</dbReference>
<dbReference type="Proteomes" id="UP001161247">
    <property type="component" value="Chromosome 4"/>
</dbReference>
<feature type="region of interest" description="Disordered" evidence="2">
    <location>
        <begin position="763"/>
        <end position="812"/>
    </location>
</feature>
<dbReference type="InterPro" id="IPR036420">
    <property type="entry name" value="BRCT_dom_sf"/>
</dbReference>
<feature type="domain" description="BRCT" evidence="3">
    <location>
        <begin position="99"/>
        <end position="183"/>
    </location>
</feature>
<dbReference type="SUPFAM" id="SSF52113">
    <property type="entry name" value="BRCT domain"/>
    <property type="match status" value="5"/>
</dbReference>
<organism evidence="4 5">
    <name type="scientific">Oldenlandia corymbosa var. corymbosa</name>
    <dbReference type="NCBI Taxonomy" id="529605"/>
    <lineage>
        <taxon>Eukaryota</taxon>
        <taxon>Viridiplantae</taxon>
        <taxon>Streptophyta</taxon>
        <taxon>Embryophyta</taxon>
        <taxon>Tracheophyta</taxon>
        <taxon>Spermatophyta</taxon>
        <taxon>Magnoliopsida</taxon>
        <taxon>eudicotyledons</taxon>
        <taxon>Gunneridae</taxon>
        <taxon>Pentapetalae</taxon>
        <taxon>asterids</taxon>
        <taxon>lamiids</taxon>
        <taxon>Gentianales</taxon>
        <taxon>Rubiaceae</taxon>
        <taxon>Rubioideae</taxon>
        <taxon>Spermacoceae</taxon>
        <taxon>Hedyotis-Oldenlandia complex</taxon>
        <taxon>Oldenlandia</taxon>
    </lineage>
</organism>
<dbReference type="Pfam" id="PF12738">
    <property type="entry name" value="PTCB-BRCT"/>
    <property type="match status" value="2"/>
</dbReference>
<feature type="domain" description="BRCT" evidence="3">
    <location>
        <begin position="1"/>
        <end position="95"/>
    </location>
</feature>
<dbReference type="GO" id="GO:0033314">
    <property type="term" value="P:mitotic DNA replication checkpoint signaling"/>
    <property type="evidence" value="ECO:0007669"/>
    <property type="project" value="TreeGrafter"/>
</dbReference>
<keyword evidence="5" id="KW-1185">Reference proteome</keyword>
<feature type="domain" description="BRCT" evidence="3">
    <location>
        <begin position="352"/>
        <end position="444"/>
    </location>
</feature>
<feature type="compositionally biased region" description="Polar residues" evidence="2">
    <location>
        <begin position="763"/>
        <end position="792"/>
    </location>
</feature>
<dbReference type="SMART" id="SM00292">
    <property type="entry name" value="BRCT"/>
    <property type="match status" value="6"/>
</dbReference>
<evidence type="ECO:0000313" key="4">
    <source>
        <dbReference type="EMBL" id="CAI9102881.1"/>
    </source>
</evidence>
<dbReference type="PANTHER" id="PTHR13561">
    <property type="entry name" value="DNA REPLICATION REGULATOR DPB11-RELATED"/>
    <property type="match status" value="1"/>
</dbReference>
<dbReference type="Pfam" id="PF00533">
    <property type="entry name" value="BRCT"/>
    <property type="match status" value="2"/>
</dbReference>
<evidence type="ECO:0000256" key="1">
    <source>
        <dbReference type="ARBA" id="ARBA00022737"/>
    </source>
</evidence>
<accession>A0AAV1D4R0</accession>
<dbReference type="InterPro" id="IPR059215">
    <property type="entry name" value="BRCT2_TopBP1-like"/>
</dbReference>
<evidence type="ECO:0000313" key="5">
    <source>
        <dbReference type="Proteomes" id="UP001161247"/>
    </source>
</evidence>
<dbReference type="FunFam" id="3.40.50.10190:FF:000052">
    <property type="entry name" value="Transcription coactivator"/>
    <property type="match status" value="1"/>
</dbReference>
<protein>
    <submittedName>
        <fullName evidence="4">OLC1v1001248C4</fullName>
    </submittedName>
</protein>
<dbReference type="FunFam" id="3.40.50.10190:FF:000061">
    <property type="entry name" value="Transcription coactivator"/>
    <property type="match status" value="1"/>
</dbReference>
<dbReference type="FunFam" id="3.40.50.10190:FF:000057">
    <property type="entry name" value="Transcription coactivator"/>
    <property type="match status" value="1"/>
</dbReference>
<dbReference type="CDD" id="cd17731">
    <property type="entry name" value="BRCT_TopBP1_rpt2_like"/>
    <property type="match status" value="2"/>
</dbReference>
<feature type="domain" description="BRCT" evidence="3">
    <location>
        <begin position="647"/>
        <end position="730"/>
    </location>
</feature>
<dbReference type="CDD" id="cd00027">
    <property type="entry name" value="BRCT"/>
    <property type="match status" value="1"/>
</dbReference>
<proteinExistence type="predicted"/>
<keyword evidence="1" id="KW-0677">Repeat</keyword>
<dbReference type="EMBL" id="OX459121">
    <property type="protein sequence ID" value="CAI9102881.1"/>
    <property type="molecule type" value="Genomic_DNA"/>
</dbReference>